<dbReference type="Proteomes" id="UP000092714">
    <property type="component" value="Unassembled WGS sequence"/>
</dbReference>
<comment type="caution">
    <text evidence="2">The sequence shown here is derived from an EMBL/GenBank/DDBJ whole genome shotgun (WGS) entry which is preliminary data.</text>
</comment>
<proteinExistence type="predicted"/>
<organism evidence="2 3">
    <name type="scientific">Clostridium paraputrificum</name>
    <dbReference type="NCBI Taxonomy" id="29363"/>
    <lineage>
        <taxon>Bacteria</taxon>
        <taxon>Bacillati</taxon>
        <taxon>Bacillota</taxon>
        <taxon>Clostridia</taxon>
        <taxon>Eubacteriales</taxon>
        <taxon>Clostridiaceae</taxon>
        <taxon>Clostridium</taxon>
    </lineage>
</organism>
<dbReference type="InterPro" id="IPR013520">
    <property type="entry name" value="Ribonucl_H"/>
</dbReference>
<dbReference type="CDD" id="cd06127">
    <property type="entry name" value="DEDDh"/>
    <property type="match status" value="1"/>
</dbReference>
<dbReference type="SUPFAM" id="SSF53098">
    <property type="entry name" value="Ribonuclease H-like"/>
    <property type="match status" value="1"/>
</dbReference>
<dbReference type="AlphaFoldDB" id="A0A1B8RMB4"/>
<dbReference type="GO" id="GO:0003676">
    <property type="term" value="F:nucleic acid binding"/>
    <property type="evidence" value="ECO:0007669"/>
    <property type="project" value="InterPro"/>
</dbReference>
<dbReference type="InterPro" id="IPR036420">
    <property type="entry name" value="BRCT_dom_sf"/>
</dbReference>
<dbReference type="CDD" id="cd17748">
    <property type="entry name" value="BRCT_DNA_ligase_like"/>
    <property type="match status" value="1"/>
</dbReference>
<sequence>MISPKRAWKEFDSFEEKLEKLREFEIISPKAKEIKNLYYKGAYTADIVECDVVGYVDKFEIILNINGELHSIMPECFVEMQKRERFIIVDIETPKSFKPKDGIREVAAVFVEDYRVVDSIHIAKITDEDLYKKGYGQGLEGIEEDKKSIERFKAFISKYKCPIIAHNAQFERSFLRYWKWVDEKQKFYCSMHNIKLKEDLESYKLISLLKHFRIKSEQTHTAMQDVLDLLKLLKVVKIEKWVELGASSIKEAPDKDTDKKVNTKIKYLSKEEKEKNKRRLEEAKNNIIKDIFNGKKLVFTGDMTKERNEMMELAIKYGATTATSVSGKTGLVVLGEAPGKSKVSKAEQLGIKMISEKEFFEIIEREEIV</sequence>
<accession>A0A1B8RMB4</accession>
<dbReference type="RefSeq" id="WP_065254692.1">
    <property type="nucleotide sequence ID" value="NZ_MAPZ01000025.1"/>
</dbReference>
<dbReference type="Pfam" id="PF00533">
    <property type="entry name" value="BRCT"/>
    <property type="match status" value="1"/>
</dbReference>
<dbReference type="Gene3D" id="3.40.50.10190">
    <property type="entry name" value="BRCT domain"/>
    <property type="match status" value="1"/>
</dbReference>
<dbReference type="PROSITE" id="PS50172">
    <property type="entry name" value="BRCT"/>
    <property type="match status" value="1"/>
</dbReference>
<keyword evidence="3" id="KW-1185">Reference proteome</keyword>
<reference evidence="2 3" key="1">
    <citation type="submission" date="2016-06" db="EMBL/GenBank/DDBJ databases">
        <authorList>
            <person name="Kjaerup R.B."/>
            <person name="Dalgaard T.S."/>
            <person name="Juul-Madsen H.R."/>
        </authorList>
    </citation>
    <scope>NUCLEOTIDE SEQUENCE [LARGE SCALE GENOMIC DNA]</scope>
    <source>
        <strain evidence="2 3">373-A1</strain>
    </source>
</reference>
<dbReference type="GO" id="GO:0004527">
    <property type="term" value="F:exonuclease activity"/>
    <property type="evidence" value="ECO:0007669"/>
    <property type="project" value="UniProtKB-ARBA"/>
</dbReference>
<dbReference type="eggNOG" id="COG0847">
    <property type="taxonomic scope" value="Bacteria"/>
</dbReference>
<evidence type="ECO:0000313" key="3">
    <source>
        <dbReference type="Proteomes" id="UP000092714"/>
    </source>
</evidence>
<feature type="domain" description="BRCT" evidence="1">
    <location>
        <begin position="287"/>
        <end position="369"/>
    </location>
</feature>
<dbReference type="InterPro" id="IPR001357">
    <property type="entry name" value="BRCT_dom"/>
</dbReference>
<dbReference type="EMBL" id="MAPZ01000025">
    <property type="protein sequence ID" value="OBY10019.1"/>
    <property type="molecule type" value="Genomic_DNA"/>
</dbReference>
<dbReference type="InterPro" id="IPR012337">
    <property type="entry name" value="RNaseH-like_sf"/>
</dbReference>
<evidence type="ECO:0000313" key="2">
    <source>
        <dbReference type="EMBL" id="OBY10019.1"/>
    </source>
</evidence>
<dbReference type="SUPFAM" id="SSF52113">
    <property type="entry name" value="BRCT domain"/>
    <property type="match status" value="1"/>
</dbReference>
<evidence type="ECO:0000259" key="1">
    <source>
        <dbReference type="PROSITE" id="PS50172"/>
    </source>
</evidence>
<dbReference type="SMART" id="SM00479">
    <property type="entry name" value="EXOIII"/>
    <property type="match status" value="1"/>
</dbReference>
<dbReference type="InterPro" id="IPR036397">
    <property type="entry name" value="RNaseH_sf"/>
</dbReference>
<dbReference type="Gene3D" id="3.30.420.10">
    <property type="entry name" value="Ribonuclease H-like superfamily/Ribonuclease H"/>
    <property type="match status" value="1"/>
</dbReference>
<name>A0A1B8RMB4_9CLOT</name>
<gene>
    <name evidence="2" type="ORF">CP373A1_13030</name>
</gene>
<dbReference type="SMART" id="SM00292">
    <property type="entry name" value="BRCT"/>
    <property type="match status" value="1"/>
</dbReference>
<protein>
    <recommendedName>
        <fullName evidence="1">BRCT domain-containing protein</fullName>
    </recommendedName>
</protein>
<dbReference type="OrthoDB" id="9803913at2"/>